<evidence type="ECO:0000256" key="7">
    <source>
        <dbReference type="ARBA" id="ARBA00023136"/>
    </source>
</evidence>
<evidence type="ECO:0000313" key="11">
    <source>
        <dbReference type="EMBL" id="KZV91586.1"/>
    </source>
</evidence>
<keyword evidence="7" id="KW-0472">Membrane</keyword>
<evidence type="ECO:0000256" key="8">
    <source>
        <dbReference type="ARBA" id="ARBA00031340"/>
    </source>
</evidence>
<evidence type="ECO:0000256" key="2">
    <source>
        <dbReference type="ARBA" id="ARBA00009215"/>
    </source>
</evidence>
<dbReference type="Pfam" id="PF08318">
    <property type="entry name" value="COG4_m"/>
    <property type="match status" value="1"/>
</dbReference>
<keyword evidence="6" id="KW-0333">Golgi apparatus</keyword>
<evidence type="ECO:0000256" key="9">
    <source>
        <dbReference type="SAM" id="MobiDB-lite"/>
    </source>
</evidence>
<evidence type="ECO:0000256" key="4">
    <source>
        <dbReference type="ARBA" id="ARBA00022448"/>
    </source>
</evidence>
<protein>
    <recommendedName>
        <fullName evidence="3">Conserved oligomeric Golgi complex subunit 4</fullName>
    </recommendedName>
    <alternativeName>
        <fullName evidence="8">Component of oligomeric Golgi complex 4</fullName>
    </alternativeName>
</protein>
<evidence type="ECO:0000256" key="6">
    <source>
        <dbReference type="ARBA" id="ARBA00023034"/>
    </source>
</evidence>
<gene>
    <name evidence="11" type="ORF">EXIGLDRAFT_693549</name>
</gene>
<dbReference type="Pfam" id="PF20662">
    <property type="entry name" value="COG4_C"/>
    <property type="match status" value="1"/>
</dbReference>
<organism evidence="11 12">
    <name type="scientific">Exidia glandulosa HHB12029</name>
    <dbReference type="NCBI Taxonomy" id="1314781"/>
    <lineage>
        <taxon>Eukaryota</taxon>
        <taxon>Fungi</taxon>
        <taxon>Dikarya</taxon>
        <taxon>Basidiomycota</taxon>
        <taxon>Agaricomycotina</taxon>
        <taxon>Agaricomycetes</taxon>
        <taxon>Auriculariales</taxon>
        <taxon>Exidiaceae</taxon>
        <taxon>Exidia</taxon>
    </lineage>
</organism>
<feature type="compositionally biased region" description="Acidic residues" evidence="9">
    <location>
        <begin position="358"/>
        <end position="371"/>
    </location>
</feature>
<dbReference type="Gene3D" id="1.20.58.1970">
    <property type="match status" value="1"/>
</dbReference>
<dbReference type="GO" id="GO:0000139">
    <property type="term" value="C:Golgi membrane"/>
    <property type="evidence" value="ECO:0007669"/>
    <property type="project" value="UniProtKB-SubCell"/>
</dbReference>
<feature type="domain" description="COG4 transport protein middle alpha-helical bundle" evidence="10">
    <location>
        <begin position="160"/>
        <end position="481"/>
    </location>
</feature>
<keyword evidence="12" id="KW-1185">Reference proteome</keyword>
<dbReference type="AlphaFoldDB" id="A0A165H835"/>
<dbReference type="PANTHER" id="PTHR24016:SF0">
    <property type="entry name" value="CONSERVED OLIGOMERIC GOLGI COMPLEX SUBUNIT 4"/>
    <property type="match status" value="1"/>
</dbReference>
<dbReference type="SMART" id="SM00762">
    <property type="entry name" value="Cog4"/>
    <property type="match status" value="1"/>
</dbReference>
<dbReference type="Pfam" id="PF20663">
    <property type="entry name" value="COG4_N"/>
    <property type="match status" value="1"/>
</dbReference>
<evidence type="ECO:0000313" key="12">
    <source>
        <dbReference type="Proteomes" id="UP000077266"/>
    </source>
</evidence>
<dbReference type="InterPro" id="IPR048684">
    <property type="entry name" value="COG4_C"/>
</dbReference>
<keyword evidence="4" id="KW-0813">Transport</keyword>
<dbReference type="Proteomes" id="UP000077266">
    <property type="component" value="Unassembled WGS sequence"/>
</dbReference>
<accession>A0A165H835</accession>
<dbReference type="InterPro" id="IPR048682">
    <property type="entry name" value="COG4"/>
</dbReference>
<proteinExistence type="inferred from homology"/>
<dbReference type="PANTHER" id="PTHR24016">
    <property type="entry name" value="CONSERVED OLIGOMERIC GOLGI COMPLEX SUBUNIT 4"/>
    <property type="match status" value="1"/>
</dbReference>
<dbReference type="OrthoDB" id="47059at2759"/>
<feature type="region of interest" description="Disordered" evidence="9">
    <location>
        <begin position="303"/>
        <end position="327"/>
    </location>
</feature>
<dbReference type="EMBL" id="KV426024">
    <property type="protein sequence ID" value="KZV91586.1"/>
    <property type="molecule type" value="Genomic_DNA"/>
</dbReference>
<dbReference type="InParanoid" id="A0A165H835"/>
<dbReference type="FunCoup" id="A0A165H835">
    <property type="interactions" value="648"/>
</dbReference>
<comment type="subcellular location">
    <subcellularLocation>
        <location evidence="1">Golgi apparatus membrane</location>
        <topology evidence="1">Peripheral membrane protein</topology>
    </subcellularLocation>
</comment>
<name>A0A165H835_EXIGL</name>
<dbReference type="GO" id="GO:0015031">
    <property type="term" value="P:protein transport"/>
    <property type="evidence" value="ECO:0007669"/>
    <property type="project" value="UniProtKB-KW"/>
</dbReference>
<comment type="similarity">
    <text evidence="2">Belongs to the COG4 family.</text>
</comment>
<evidence type="ECO:0000256" key="3">
    <source>
        <dbReference type="ARBA" id="ARBA00020975"/>
    </source>
</evidence>
<dbReference type="STRING" id="1314781.A0A165H835"/>
<dbReference type="InterPro" id="IPR048680">
    <property type="entry name" value="COG4_N"/>
</dbReference>
<evidence type="ECO:0000256" key="5">
    <source>
        <dbReference type="ARBA" id="ARBA00022927"/>
    </source>
</evidence>
<keyword evidence="5" id="KW-0653">Protein transport</keyword>
<reference evidence="11 12" key="1">
    <citation type="journal article" date="2016" name="Mol. Biol. Evol.">
        <title>Comparative Genomics of Early-Diverging Mushroom-Forming Fungi Provides Insights into the Origins of Lignocellulose Decay Capabilities.</title>
        <authorList>
            <person name="Nagy L.G."/>
            <person name="Riley R."/>
            <person name="Tritt A."/>
            <person name="Adam C."/>
            <person name="Daum C."/>
            <person name="Floudas D."/>
            <person name="Sun H."/>
            <person name="Yadav J.S."/>
            <person name="Pangilinan J."/>
            <person name="Larsson K.H."/>
            <person name="Matsuura K."/>
            <person name="Barry K."/>
            <person name="Labutti K."/>
            <person name="Kuo R."/>
            <person name="Ohm R.A."/>
            <person name="Bhattacharya S.S."/>
            <person name="Shirouzu T."/>
            <person name="Yoshinaga Y."/>
            <person name="Martin F.M."/>
            <person name="Grigoriev I.V."/>
            <person name="Hibbett D.S."/>
        </authorList>
    </citation>
    <scope>NUCLEOTIDE SEQUENCE [LARGE SCALE GENOMIC DNA]</scope>
    <source>
        <strain evidence="11 12">HHB12029</strain>
    </source>
</reference>
<evidence type="ECO:0000256" key="1">
    <source>
        <dbReference type="ARBA" id="ARBA00004395"/>
    </source>
</evidence>
<sequence length="730" mass="81371">MAATLTSLNQVLSSLSALQAREKDVSTALAALVSNHDHISASLARLHNLNPLIDELQVDASLLQNKVLSTAKTADRVGGRVRILDEEMRRIREAAERVAHVAELKSSLSALYDAIDRGDWEAAARHCARVMAIPHDVLHGQFAASAVPTSELPLPPPQSLQAARDTLLYNFQTHFDKAARARDAAATSRFFKLFPSVGWQSEGLDAYSTFVVDLVSSRASTTSKTSSPMYFVASLTGLFESVALIIDQHQPIVEKYYGRGSMTPVVGKLLEECDRAVRQLLEAWEEERQMKRKLSETATFTATGAGTAIRRQGTQTGPTPADDTVDPREIDKVLSELAGIASRWAVFRKFVVTRLQEDAAETPDEDEESDEPPPPPEPVDTSIVDNCACRKSIEGVLAQYYLPLESWYIRSIIDKAHRLAQPNASGGPTTTTLPDDVFYVLKLALVRLLTTGSLDTATRVTSTLREILQRDFVSVLKRKMDDLYRPGVAGARSEKGERDARTAFIVHLNDLDTSASHLERLAAEFGASPAIDQHFVESDLTGVRNALTALGGETTALRGVLKSGVEQLFSQITRPRLRMLWPDVYKDVSYVLDDESYALAEQQDLVRKRFVRAWEGTAEAFKDAFTEENYRLFFTFILDMIVRPWERYVFGLKFTELGAIRFDQDLRFITSFLSNQVSFGAVRERFQRLQQISTLVNLDKEEDLDEFYNGSGITWRLSIAEARSVIALRI</sequence>
<dbReference type="InterPro" id="IPR013167">
    <property type="entry name" value="COG4_M"/>
</dbReference>
<evidence type="ECO:0000259" key="10">
    <source>
        <dbReference type="SMART" id="SM00762"/>
    </source>
</evidence>
<dbReference type="Gene3D" id="1.10.287.1060">
    <property type="entry name" value="ESAT-6-like"/>
    <property type="match status" value="1"/>
</dbReference>
<feature type="region of interest" description="Disordered" evidence="9">
    <location>
        <begin position="358"/>
        <end position="383"/>
    </location>
</feature>